<dbReference type="InterPro" id="IPR051620">
    <property type="entry name" value="ORF904-like_C"/>
</dbReference>
<dbReference type="GO" id="GO:0016787">
    <property type="term" value="F:hydrolase activity"/>
    <property type="evidence" value="ECO:0007669"/>
    <property type="project" value="UniProtKB-KW"/>
</dbReference>
<keyword evidence="2" id="KW-0378">Hydrolase</keyword>
<dbReference type="RefSeq" id="WP_132742672.1">
    <property type="nucleotide sequence ID" value="NZ_SLXK01000001.1"/>
</dbReference>
<keyword evidence="5" id="KW-0347">Helicase</keyword>
<dbReference type="AlphaFoldDB" id="A0A4R2PAP9"/>
<feature type="domain" description="SF3 helicase" evidence="4">
    <location>
        <begin position="495"/>
        <end position="655"/>
    </location>
</feature>
<keyword evidence="1" id="KW-0547">Nucleotide-binding</keyword>
<evidence type="ECO:0000256" key="1">
    <source>
        <dbReference type="ARBA" id="ARBA00022741"/>
    </source>
</evidence>
<keyword evidence="6" id="KW-1185">Reference proteome</keyword>
<keyword evidence="3" id="KW-0067">ATP-binding</keyword>
<dbReference type="InterPro" id="IPR054468">
    <property type="entry name" value="NrSPol-like_HBD"/>
</dbReference>
<evidence type="ECO:0000259" key="4">
    <source>
        <dbReference type="PROSITE" id="PS51206"/>
    </source>
</evidence>
<protein>
    <submittedName>
        <fullName evidence="5">Putative DNA primase/helicase</fullName>
    </submittedName>
</protein>
<dbReference type="InterPro" id="IPR014015">
    <property type="entry name" value="Helicase_SF3_DNA-vir"/>
</dbReference>
<evidence type="ECO:0000313" key="5">
    <source>
        <dbReference type="EMBL" id="TCP32159.1"/>
    </source>
</evidence>
<evidence type="ECO:0000256" key="3">
    <source>
        <dbReference type="ARBA" id="ARBA00022840"/>
    </source>
</evidence>
<dbReference type="EMBL" id="SLXK01000001">
    <property type="protein sequence ID" value="TCP32159.1"/>
    <property type="molecule type" value="Genomic_DNA"/>
</dbReference>
<dbReference type="PROSITE" id="PS51206">
    <property type="entry name" value="SF3_HELICASE_1"/>
    <property type="match status" value="1"/>
</dbReference>
<comment type="caution">
    <text evidence="5">The sequence shown here is derived from an EMBL/GenBank/DDBJ whole genome shotgun (WGS) entry which is preliminary data.</text>
</comment>
<dbReference type="Pfam" id="PF22763">
    <property type="entry name" value="NrS1-1_pol-like_HBD"/>
    <property type="match status" value="1"/>
</dbReference>
<organism evidence="5 6">
    <name type="scientific">Scopulibacillus darangshiensis</name>
    <dbReference type="NCBI Taxonomy" id="442528"/>
    <lineage>
        <taxon>Bacteria</taxon>
        <taxon>Bacillati</taxon>
        <taxon>Bacillota</taxon>
        <taxon>Bacilli</taxon>
        <taxon>Bacillales</taxon>
        <taxon>Sporolactobacillaceae</taxon>
        <taxon>Scopulibacillus</taxon>
    </lineage>
</organism>
<accession>A0A4R2PAP9</accession>
<reference evidence="5 6" key="1">
    <citation type="submission" date="2019-03" db="EMBL/GenBank/DDBJ databases">
        <title>Genomic Encyclopedia of Type Strains, Phase IV (KMG-IV): sequencing the most valuable type-strain genomes for metagenomic binning, comparative biology and taxonomic classification.</title>
        <authorList>
            <person name="Goeker M."/>
        </authorList>
    </citation>
    <scope>NUCLEOTIDE SEQUENCE [LARGE SCALE GENOMIC DNA]</scope>
    <source>
        <strain evidence="5 6">DSM 19377</strain>
    </source>
</reference>
<dbReference type="InterPro" id="IPR014818">
    <property type="entry name" value="Phage/plasmid_primase_P4_C"/>
</dbReference>
<dbReference type="GO" id="GO:0005524">
    <property type="term" value="F:ATP binding"/>
    <property type="evidence" value="ECO:0007669"/>
    <property type="project" value="UniProtKB-KW"/>
</dbReference>
<dbReference type="SMART" id="SM00885">
    <property type="entry name" value="D5_N"/>
    <property type="match status" value="1"/>
</dbReference>
<dbReference type="PANTHER" id="PTHR35372:SF2">
    <property type="entry name" value="SF3 HELICASE DOMAIN-CONTAINING PROTEIN"/>
    <property type="match status" value="1"/>
</dbReference>
<proteinExistence type="predicted"/>
<dbReference type="Gene3D" id="3.40.50.300">
    <property type="entry name" value="P-loop containing nucleotide triphosphate hydrolases"/>
    <property type="match status" value="1"/>
</dbReference>
<dbReference type="InterPro" id="IPR006500">
    <property type="entry name" value="Helicase_put_C_phage/plasmid"/>
</dbReference>
<dbReference type="InterPro" id="IPR045455">
    <property type="entry name" value="NrS-1_pol-like_helicase"/>
</dbReference>
<dbReference type="PANTHER" id="PTHR35372">
    <property type="entry name" value="ATP BINDING PROTEIN-RELATED"/>
    <property type="match status" value="1"/>
</dbReference>
<dbReference type="InterPro" id="IPR027417">
    <property type="entry name" value="P-loop_NTPase"/>
</dbReference>
<name>A0A4R2PAP9_9BACL</name>
<dbReference type="Pfam" id="PF19263">
    <property type="entry name" value="DUF5906"/>
    <property type="match status" value="1"/>
</dbReference>
<evidence type="ECO:0000313" key="6">
    <source>
        <dbReference type="Proteomes" id="UP000295416"/>
    </source>
</evidence>
<gene>
    <name evidence="5" type="ORF">EV207_101137</name>
</gene>
<dbReference type="SUPFAM" id="SSF52540">
    <property type="entry name" value="P-loop containing nucleoside triphosphate hydrolases"/>
    <property type="match status" value="1"/>
</dbReference>
<dbReference type="NCBIfam" id="TIGR01613">
    <property type="entry name" value="primase_Cterm"/>
    <property type="match status" value="1"/>
</dbReference>
<dbReference type="Pfam" id="PF08706">
    <property type="entry name" value="D5_N"/>
    <property type="match status" value="1"/>
</dbReference>
<sequence length="811" mass="93775">MNFNNIPIELQSSPQWILWRSEEREGKPTKVPYQSNGYMAKSNDKKTWSTFQTATASYENGGFDGIGFMFSKDDPFIGVDIDHCVRDGELSTLANYVVDLMDSYTEFSPSGEGVHVIVKGELPIKTGTGKKNPKIGLEVYRHGRYFTFTGDSLDIGEVNERSDELRILFQDYFEEKKPIQKQQPINVTPSTDNLSNSELWNRMFDSRKGSDIQALFQGQLINGDHSSTDMALCNHLAFWTDKDAAKMDSMFRESNLYREKWDKQHSSDGSTYGQMTINEAIQTTPSTISELLDQQEYRKPYEVYISTDDTNTFSNENDNQDEKKPFFRLTELGNAERLVYHHGKNIRYCNELEWLVWNGKYWEEDNKRQIESIAAGTFRKLYKEAAETDEDDKTRRKQLYEWAQKCERRSVRINSILDSRPMVSVKKNEFDSHKFLFNCENGIVDLKTGKIMPHDRGKLFTKISHVAYEKDADCPNWKAFLESIFKDESGNVDHEVINFMQKAVGYSLTGDISEQVMFFLFGNGRNGKSTFINTVQTLLGDYGRQTNSDTFIKKKNDNAINNDIARLDGARFVSAVESEEGQQLSESLVKQITGGEKMSARFLRQEFFEFAPEFKVFFTTNHKPIIKNNDTGIWRRVRLIPFTVTIPKEDIDKDLPKKLEKEMPGILRWAVEGCLKWRAEGLGEPEAVKQATEGYRQDMDIMGPFIQEKCIVHSSVSVEAKELYEEYKDWCFKNNEFEFKNRAFYRQIETRGFKKVRGNFNKNYFSGLGLIRQNLEKSKNMGIIGNLDEEGDLKSNKSNKNKVTNINRKRL</sequence>
<evidence type="ECO:0000256" key="2">
    <source>
        <dbReference type="ARBA" id="ARBA00022801"/>
    </source>
</evidence>
<dbReference type="OrthoDB" id="9763644at2"/>
<dbReference type="Proteomes" id="UP000295416">
    <property type="component" value="Unassembled WGS sequence"/>
</dbReference>
<dbReference type="GO" id="GO:0004386">
    <property type="term" value="F:helicase activity"/>
    <property type="evidence" value="ECO:0007669"/>
    <property type="project" value="UniProtKB-KW"/>
</dbReference>